<dbReference type="EMBL" id="MFLY01000022">
    <property type="protein sequence ID" value="OGG72935.1"/>
    <property type="molecule type" value="Genomic_DNA"/>
</dbReference>
<organism evidence="2 3">
    <name type="scientific">Candidatus Kaiserbacteria bacterium RIFCSPLOWO2_01_FULL_53_17</name>
    <dbReference type="NCBI Taxonomy" id="1798511"/>
    <lineage>
        <taxon>Bacteria</taxon>
        <taxon>Candidatus Kaiseribacteriota</taxon>
    </lineage>
</organism>
<dbReference type="AlphaFoldDB" id="A0A1F6EH09"/>
<feature type="region of interest" description="Disordered" evidence="1">
    <location>
        <begin position="428"/>
        <end position="457"/>
    </location>
</feature>
<gene>
    <name evidence="2" type="ORF">A3A38_04210</name>
</gene>
<accession>A0A1F6EH09</accession>
<reference evidence="2 3" key="1">
    <citation type="journal article" date="2016" name="Nat. Commun.">
        <title>Thousands of microbial genomes shed light on interconnected biogeochemical processes in an aquifer system.</title>
        <authorList>
            <person name="Anantharaman K."/>
            <person name="Brown C.T."/>
            <person name="Hug L.A."/>
            <person name="Sharon I."/>
            <person name="Castelle C.J."/>
            <person name="Probst A.J."/>
            <person name="Thomas B.C."/>
            <person name="Singh A."/>
            <person name="Wilkins M.J."/>
            <person name="Karaoz U."/>
            <person name="Brodie E.L."/>
            <person name="Williams K.H."/>
            <person name="Hubbard S.S."/>
            <person name="Banfield J.F."/>
        </authorList>
    </citation>
    <scope>NUCLEOTIDE SEQUENCE [LARGE SCALE GENOMIC DNA]</scope>
</reference>
<comment type="caution">
    <text evidence="2">The sequence shown here is derived from an EMBL/GenBank/DDBJ whole genome shotgun (WGS) entry which is preliminary data.</text>
</comment>
<feature type="compositionally biased region" description="Acidic residues" evidence="1">
    <location>
        <begin position="442"/>
        <end position="457"/>
    </location>
</feature>
<proteinExistence type="predicted"/>
<name>A0A1F6EH09_9BACT</name>
<sequence>MDPRSVLSNRPADVVSHPWEHLSDILAGFIVRRYGCRKYGTHAVPVSGQRTVFVGRGGYDEHRDPALAKECEATLAAADLGVEKERGLAPFLRYTRLVDTAGLGKTFGMLGRVVELLPRVHQDSSWRTRQWAELFFEAFVAVYPRRMAYRRAYPDSHREMRRALKHAFERAVGQKHRIDNAERYVRSKIQRLFLAEPRLPFPAFSLLYCAEVIALHLRHRFRRHRQGRNIARRAVIEWLADAIRAEIGRQRIFIKAGPASLSFGNFEEACVLIDGEEFLLLLVESDEEAIHSRLFADSRSVAMVVARRSPRANLGHTRGQVQALTRRSVPSAGFVERFDDFTALVRALEQDLRGEQKSTWSELVAQSEPPGAKIWFYHHGLRALFNGARSAPDMEPTLVLNKQIVECMRLAFDDEHWRYRNEFRASCGGEPLPEPQFREEWVNPDDDDNEEGIEGTK</sequence>
<dbReference type="Proteomes" id="UP000177306">
    <property type="component" value="Unassembled WGS sequence"/>
</dbReference>
<protein>
    <submittedName>
        <fullName evidence="2">Uncharacterized protein</fullName>
    </submittedName>
</protein>
<evidence type="ECO:0000256" key="1">
    <source>
        <dbReference type="SAM" id="MobiDB-lite"/>
    </source>
</evidence>
<evidence type="ECO:0000313" key="3">
    <source>
        <dbReference type="Proteomes" id="UP000177306"/>
    </source>
</evidence>
<evidence type="ECO:0000313" key="2">
    <source>
        <dbReference type="EMBL" id="OGG72935.1"/>
    </source>
</evidence>